<feature type="region of interest" description="Disordered" evidence="1">
    <location>
        <begin position="1"/>
        <end position="66"/>
    </location>
</feature>
<evidence type="ECO:0000313" key="4">
    <source>
        <dbReference type="Proteomes" id="UP000232453"/>
    </source>
</evidence>
<feature type="compositionally biased region" description="Low complexity" evidence="1">
    <location>
        <begin position="38"/>
        <end position="66"/>
    </location>
</feature>
<dbReference type="AlphaFoldDB" id="A0AA44ZQ79"/>
<keyword evidence="2" id="KW-0472">Membrane</keyword>
<feature type="transmembrane region" description="Helical" evidence="2">
    <location>
        <begin position="152"/>
        <end position="169"/>
    </location>
</feature>
<sequence length="296" mass="30441">MTAQDHLARGHGAQGRGAHSADDDPATVVIPRYTEDTGAGPRPAAAPGAASPSRAEPSPEAQAAAPGAPHLALLRRGPVVGTAAAIVAVLALAHYGAAVYGIGRPGFEIPAPIRLGTELNISTWFSSAMHLTNAALLALIAANSVRRERWRWILLSLSCAVVAMDETAANHEQVGWIIHTTFGTSGFLTYAWIIPAVVLVAVVAALCLPMVLRRPGAWLVVAGAAVFLLGAVGLESAGGALFEQTGDVQSFAYNVLAGTEETFEMAGLVIAMAGLLRMAGGSGLRIAGAGFVDRSR</sequence>
<gene>
    <name evidence="3" type="ORF">ATL51_3109</name>
</gene>
<organism evidence="3 4">
    <name type="scientific">Pseudonocardia alni</name>
    <name type="common">Amycolata alni</name>
    <dbReference type="NCBI Taxonomy" id="33907"/>
    <lineage>
        <taxon>Bacteria</taxon>
        <taxon>Bacillati</taxon>
        <taxon>Actinomycetota</taxon>
        <taxon>Actinomycetes</taxon>
        <taxon>Pseudonocardiales</taxon>
        <taxon>Pseudonocardiaceae</taxon>
        <taxon>Pseudonocardia</taxon>
    </lineage>
</organism>
<protein>
    <submittedName>
        <fullName evidence="3">Uncharacterized protein</fullName>
    </submittedName>
</protein>
<evidence type="ECO:0000256" key="2">
    <source>
        <dbReference type="SAM" id="Phobius"/>
    </source>
</evidence>
<dbReference type="Proteomes" id="UP000232453">
    <property type="component" value="Unassembled WGS sequence"/>
</dbReference>
<comment type="caution">
    <text evidence="3">The sequence shown here is derived from an EMBL/GenBank/DDBJ whole genome shotgun (WGS) entry which is preliminary data.</text>
</comment>
<feature type="transmembrane region" description="Helical" evidence="2">
    <location>
        <begin position="121"/>
        <end position="140"/>
    </location>
</feature>
<feature type="transmembrane region" description="Helical" evidence="2">
    <location>
        <begin position="189"/>
        <end position="212"/>
    </location>
</feature>
<feature type="transmembrane region" description="Helical" evidence="2">
    <location>
        <begin position="262"/>
        <end position="279"/>
    </location>
</feature>
<keyword evidence="2" id="KW-1133">Transmembrane helix</keyword>
<dbReference type="EMBL" id="PHUJ01000003">
    <property type="protein sequence ID" value="PKB31420.1"/>
    <property type="molecule type" value="Genomic_DNA"/>
</dbReference>
<accession>A0AA44ZQ79</accession>
<evidence type="ECO:0000313" key="3">
    <source>
        <dbReference type="EMBL" id="PKB31420.1"/>
    </source>
</evidence>
<reference evidence="3 4" key="1">
    <citation type="submission" date="2017-11" db="EMBL/GenBank/DDBJ databases">
        <title>Sequencing the genomes of 1000 actinobacteria strains.</title>
        <authorList>
            <person name="Klenk H.-P."/>
        </authorList>
    </citation>
    <scope>NUCLEOTIDE SEQUENCE [LARGE SCALE GENOMIC DNA]</scope>
    <source>
        <strain evidence="3 4">DSM 44104</strain>
    </source>
</reference>
<keyword evidence="2" id="KW-0812">Transmembrane</keyword>
<evidence type="ECO:0000256" key="1">
    <source>
        <dbReference type="SAM" id="MobiDB-lite"/>
    </source>
</evidence>
<feature type="transmembrane region" description="Helical" evidence="2">
    <location>
        <begin position="219"/>
        <end position="242"/>
    </location>
</feature>
<dbReference type="RefSeq" id="WP_100878982.1">
    <property type="nucleotide sequence ID" value="NZ_JBICSI010000001.1"/>
</dbReference>
<feature type="transmembrane region" description="Helical" evidence="2">
    <location>
        <begin position="79"/>
        <end position="101"/>
    </location>
</feature>
<proteinExistence type="predicted"/>
<name>A0AA44ZQ79_PSEA5</name>